<evidence type="ECO:0000256" key="3">
    <source>
        <dbReference type="ARBA" id="ARBA00022801"/>
    </source>
</evidence>
<evidence type="ECO:0000256" key="1">
    <source>
        <dbReference type="ARBA" id="ARBA00001947"/>
    </source>
</evidence>
<evidence type="ECO:0000259" key="6">
    <source>
        <dbReference type="Pfam" id="PF07687"/>
    </source>
</evidence>
<dbReference type="InterPro" id="IPR036264">
    <property type="entry name" value="Bact_exopeptidase_dim_dom"/>
</dbReference>
<dbReference type="InterPro" id="IPR001261">
    <property type="entry name" value="ArgE/DapE_CS"/>
</dbReference>
<dbReference type="Pfam" id="PF01546">
    <property type="entry name" value="Peptidase_M20"/>
    <property type="match status" value="1"/>
</dbReference>
<dbReference type="SUPFAM" id="SSF53187">
    <property type="entry name" value="Zn-dependent exopeptidases"/>
    <property type="match status" value="1"/>
</dbReference>
<dbReference type="Gene3D" id="3.30.70.360">
    <property type="match status" value="1"/>
</dbReference>
<dbReference type="EC" id="3.5.1.16" evidence="7"/>
<dbReference type="RefSeq" id="WP_067181566.1">
    <property type="nucleotide sequence ID" value="NZ_CP012199.1"/>
</dbReference>
<dbReference type="PANTHER" id="PTHR43808">
    <property type="entry name" value="ACETYLORNITHINE DEACETYLASE"/>
    <property type="match status" value="1"/>
</dbReference>
<sequence length="425" mass="45054">MRHIAFLPLAALMLSAGAAMAAPAPKPEAVLKNKAYDAAVRILDRDHDRMVAEIIALTEIPAPPFKEAARAAAYREMLRDAGLTDIETDEEGNVMGVYRGTGPAGGPVVMIAAHLDTVFPEGTPIKVRREGTRLHAPGIGDDTRSLAVLLAYARAMKESGIKVRRDIVFVGNVGEEGPGDLRGVRYMMAKGKYKDRIESFFSMDGTDPSRFVNGGVGSKRYRITYKGPGGHSFGAFGLVNPMVAMSQTVLDLYRIPVPATPKTTYSASVTGGGTSVNSIPNEVYMDFDMRSESPEELAKVEKAFLAIVDKSVEGENAARSTREGPITTDIKLIGDRPAGQTPLTAPIARTAEAIIRAKGLTPRASFSSTDSNIPMSLGIPAITIGSGGEAGRGHSLDEWIDVEKTKSLDGASVGLGILLATAGLQ</sequence>
<feature type="domain" description="Peptidase M20 dimerisation" evidence="6">
    <location>
        <begin position="217"/>
        <end position="310"/>
    </location>
</feature>
<dbReference type="Gene3D" id="3.40.630.10">
    <property type="entry name" value="Zn peptidases"/>
    <property type="match status" value="1"/>
</dbReference>
<dbReference type="InterPro" id="IPR011650">
    <property type="entry name" value="Peptidase_M20_dimer"/>
</dbReference>
<dbReference type="AlphaFoldDB" id="A0AA86L1Y8"/>
<evidence type="ECO:0000313" key="7">
    <source>
        <dbReference type="EMBL" id="AMG73569.1"/>
    </source>
</evidence>
<keyword evidence="3 7" id="KW-0378">Hydrolase</keyword>
<proteinExistence type="predicted"/>
<dbReference type="GO" id="GO:0008777">
    <property type="term" value="F:acetylornithine deacetylase activity"/>
    <property type="evidence" value="ECO:0007669"/>
    <property type="project" value="UniProtKB-EC"/>
</dbReference>
<keyword evidence="4" id="KW-0862">Zinc</keyword>
<keyword evidence="8" id="KW-1185">Reference proteome</keyword>
<dbReference type="PROSITE" id="PS00758">
    <property type="entry name" value="ARGE_DAPE_CPG2_1"/>
    <property type="match status" value="1"/>
</dbReference>
<dbReference type="KEGG" id="sgi:SGRAN_1176"/>
<name>A0AA86L1Y8_9SPHN</name>
<reference evidence="7 8" key="1">
    <citation type="journal article" date="2016" name="BMC Genomics">
        <title>Genomic analysis of the nitrate-respiring Sphingopyxis granuli (formerly Sphingomonas macrogoltabida) strain TFA.</title>
        <authorList>
            <person name="Garcia-Romero I."/>
            <person name="Perez-Pulido A.J."/>
            <person name="Gonzalez-Flores Y.E."/>
            <person name="Reyes-Ramirez F."/>
            <person name="Santero E."/>
            <person name="Floriano B."/>
        </authorList>
    </citation>
    <scope>NUCLEOTIDE SEQUENCE [LARGE SCALE GENOMIC DNA]</scope>
    <source>
        <strain evidence="7 8">TFA</strain>
    </source>
</reference>
<dbReference type="SUPFAM" id="SSF55031">
    <property type="entry name" value="Bacterial exopeptidase dimerisation domain"/>
    <property type="match status" value="1"/>
</dbReference>
<feature type="signal peptide" evidence="5">
    <location>
        <begin position="1"/>
        <end position="21"/>
    </location>
</feature>
<dbReference type="Proteomes" id="UP000058599">
    <property type="component" value="Chromosome"/>
</dbReference>
<dbReference type="PANTHER" id="PTHR43808:SF17">
    <property type="entry name" value="PEPTIDASE M20"/>
    <property type="match status" value="1"/>
</dbReference>
<gene>
    <name evidence="7" type="primary">pahZ2</name>
    <name evidence="7" type="ORF">SGRAN_1176</name>
</gene>
<protein>
    <submittedName>
        <fullName evidence="7">Poly(Aspartic acid) hydrolase</fullName>
        <ecNumber evidence="7">3.5.1.16</ecNumber>
    </submittedName>
</protein>
<keyword evidence="2" id="KW-0479">Metal-binding</keyword>
<dbReference type="EMBL" id="CP012199">
    <property type="protein sequence ID" value="AMG73569.1"/>
    <property type="molecule type" value="Genomic_DNA"/>
</dbReference>
<organism evidence="7 8">
    <name type="scientific">Sphingopyxis granuli</name>
    <dbReference type="NCBI Taxonomy" id="267128"/>
    <lineage>
        <taxon>Bacteria</taxon>
        <taxon>Pseudomonadati</taxon>
        <taxon>Pseudomonadota</taxon>
        <taxon>Alphaproteobacteria</taxon>
        <taxon>Sphingomonadales</taxon>
        <taxon>Sphingomonadaceae</taxon>
        <taxon>Sphingopyxis</taxon>
    </lineage>
</organism>
<accession>A0AA86L1Y8</accession>
<evidence type="ECO:0000313" key="8">
    <source>
        <dbReference type="Proteomes" id="UP000058599"/>
    </source>
</evidence>
<evidence type="ECO:0000256" key="5">
    <source>
        <dbReference type="SAM" id="SignalP"/>
    </source>
</evidence>
<evidence type="ECO:0000256" key="2">
    <source>
        <dbReference type="ARBA" id="ARBA00022723"/>
    </source>
</evidence>
<dbReference type="InterPro" id="IPR050072">
    <property type="entry name" value="Peptidase_M20A"/>
</dbReference>
<feature type="chain" id="PRO_5041641948" evidence="5">
    <location>
        <begin position="22"/>
        <end position="425"/>
    </location>
</feature>
<dbReference type="Pfam" id="PF07687">
    <property type="entry name" value="M20_dimer"/>
    <property type="match status" value="1"/>
</dbReference>
<dbReference type="GO" id="GO:0046872">
    <property type="term" value="F:metal ion binding"/>
    <property type="evidence" value="ECO:0007669"/>
    <property type="project" value="UniProtKB-KW"/>
</dbReference>
<dbReference type="InterPro" id="IPR002933">
    <property type="entry name" value="Peptidase_M20"/>
</dbReference>
<evidence type="ECO:0000256" key="4">
    <source>
        <dbReference type="ARBA" id="ARBA00022833"/>
    </source>
</evidence>
<comment type="cofactor">
    <cofactor evidence="1">
        <name>Zn(2+)</name>
        <dbReference type="ChEBI" id="CHEBI:29105"/>
    </cofactor>
</comment>
<keyword evidence="5" id="KW-0732">Signal</keyword>